<dbReference type="GO" id="GO:0006015">
    <property type="term" value="P:5-phosphoribose 1-diphosphate biosynthetic process"/>
    <property type="evidence" value="ECO:0007669"/>
    <property type="project" value="TreeGrafter"/>
</dbReference>
<dbReference type="GO" id="GO:0004749">
    <property type="term" value="F:ribose phosphate diphosphokinase activity"/>
    <property type="evidence" value="ECO:0007669"/>
    <property type="project" value="UniProtKB-EC"/>
</dbReference>
<dbReference type="GO" id="GO:0002189">
    <property type="term" value="C:ribose phosphate diphosphokinase complex"/>
    <property type="evidence" value="ECO:0007669"/>
    <property type="project" value="TreeGrafter"/>
</dbReference>
<dbReference type="PANTHER" id="PTHR10210:SF32">
    <property type="entry name" value="RIBOSE-PHOSPHATE PYROPHOSPHOKINASE 2"/>
    <property type="match status" value="1"/>
</dbReference>
<feature type="domain" description="Ribose-phosphate pyrophosphokinase N-terminal" evidence="10">
    <location>
        <begin position="88"/>
        <end position="191"/>
    </location>
</feature>
<dbReference type="Pfam" id="PF00156">
    <property type="entry name" value="Pribosyltran"/>
    <property type="match status" value="1"/>
</dbReference>
<dbReference type="NCBIfam" id="NF005299">
    <property type="entry name" value="PRK06827.1"/>
    <property type="match status" value="1"/>
</dbReference>
<evidence type="ECO:0000256" key="2">
    <source>
        <dbReference type="ARBA" id="ARBA00022679"/>
    </source>
</evidence>
<evidence type="ECO:0000256" key="8">
    <source>
        <dbReference type="RuleBase" id="RU004324"/>
    </source>
</evidence>
<evidence type="ECO:0000259" key="9">
    <source>
        <dbReference type="Pfam" id="PF00156"/>
    </source>
</evidence>
<dbReference type="EMBL" id="UPXP01000010">
    <property type="protein sequence ID" value="VBB39058.1"/>
    <property type="molecule type" value="Genomic_DNA"/>
</dbReference>
<keyword evidence="6" id="KW-0067">ATP-binding</keyword>
<dbReference type="SUPFAM" id="SSF53271">
    <property type="entry name" value="PRTase-like"/>
    <property type="match status" value="2"/>
</dbReference>
<dbReference type="PANTHER" id="PTHR10210">
    <property type="entry name" value="RIBOSE-PHOSPHATE DIPHOSPHOKINASE FAMILY MEMBER"/>
    <property type="match status" value="1"/>
</dbReference>
<dbReference type="InterPro" id="IPR000836">
    <property type="entry name" value="PRTase_dom"/>
</dbReference>
<keyword evidence="5 11" id="KW-0418">Kinase</keyword>
<accession>A0A652ZTF6</accession>
<dbReference type="AlphaFoldDB" id="A0A652ZTF6"/>
<evidence type="ECO:0000259" key="10">
    <source>
        <dbReference type="Pfam" id="PF13793"/>
    </source>
</evidence>
<protein>
    <recommendedName>
        <fullName evidence="1">ribose-phosphate diphosphokinase</fullName>
        <ecNumber evidence="1">2.7.6.1</ecNumber>
    </recommendedName>
</protein>
<dbReference type="CDD" id="cd06223">
    <property type="entry name" value="PRTases_typeI"/>
    <property type="match status" value="1"/>
</dbReference>
<dbReference type="InterPro" id="IPR029099">
    <property type="entry name" value="Pribosyltran_N"/>
</dbReference>
<comment type="similarity">
    <text evidence="8">Belongs to the ribose-phosphate pyrophosphokinase family.</text>
</comment>
<evidence type="ECO:0000256" key="4">
    <source>
        <dbReference type="ARBA" id="ARBA00022741"/>
    </source>
</evidence>
<dbReference type="GO" id="GO:0000287">
    <property type="term" value="F:magnesium ion binding"/>
    <property type="evidence" value="ECO:0007669"/>
    <property type="project" value="InterPro"/>
</dbReference>
<gene>
    <name evidence="11" type="ORF">TRIP_E180010</name>
</gene>
<proteinExistence type="inferred from homology"/>
<sequence>MSYSDPTKLGIIACPGAEVFADNVVRKLSGIYKRRFDRKTQALSSRYHISQELAIRKINFSNDANSGYLFMPGPTDKYRPPRFKINARHTFFANGEIKTEILESIRGKDIYIFQDIENHQPIAFNEGAVKRVMSVNDHIFNLFVAIDSAMQAGAERINLVLPMYPYSRQHKKKGREGLTAARVGAMLENLGADRIITLDIHSREIENCFDKLRLENLHASFQIIEKLMSIVDIQTENLVVLAPDTGAVDRNKFYANALQRPLALLYKERDYSKVSKNASESNISEMRLLGDVEGKTIFMADDMIGTGGTLIKGMKSLKDLGASKVICAVSLPLFNGTAIDDFDAAYRQGYFYRIIGTNAVYQDELLRREWYIQADVTGLFAQIISLIHHDRSLSSLLDNRDLVAKLIKKQMEKGKAKQGNLGFAAKPGAEQEIPIPPEEVIPYGAADKP</sequence>
<dbReference type="GO" id="GO:0005737">
    <property type="term" value="C:cytoplasm"/>
    <property type="evidence" value="ECO:0007669"/>
    <property type="project" value="TreeGrafter"/>
</dbReference>
<evidence type="ECO:0000256" key="3">
    <source>
        <dbReference type="ARBA" id="ARBA00022727"/>
    </source>
</evidence>
<dbReference type="InterPro" id="IPR005946">
    <property type="entry name" value="Rib-P_diPkinase"/>
</dbReference>
<evidence type="ECO:0000256" key="6">
    <source>
        <dbReference type="ARBA" id="ARBA00022840"/>
    </source>
</evidence>
<organism evidence="11">
    <name type="scientific">uncultured Spirochaetota bacterium</name>
    <dbReference type="NCBI Taxonomy" id="460511"/>
    <lineage>
        <taxon>Bacteria</taxon>
        <taxon>Pseudomonadati</taxon>
        <taxon>Spirochaetota</taxon>
        <taxon>environmental samples</taxon>
    </lineage>
</organism>
<dbReference type="GO" id="GO:0005524">
    <property type="term" value="F:ATP binding"/>
    <property type="evidence" value="ECO:0007669"/>
    <property type="project" value="UniProtKB-KW"/>
</dbReference>
<keyword evidence="2 11" id="KW-0808">Transferase</keyword>
<dbReference type="FunFam" id="3.40.50.2020:FF:000014">
    <property type="entry name" value="Ribose-phosphate pyrophosphokinase 1"/>
    <property type="match status" value="1"/>
</dbReference>
<dbReference type="EC" id="2.7.6.1" evidence="1"/>
<dbReference type="Pfam" id="PF13793">
    <property type="entry name" value="Pribosyltran_N"/>
    <property type="match status" value="1"/>
</dbReference>
<dbReference type="GO" id="GO:0016301">
    <property type="term" value="F:kinase activity"/>
    <property type="evidence" value="ECO:0007669"/>
    <property type="project" value="UniProtKB-KW"/>
</dbReference>
<comment type="catalytic activity">
    <reaction evidence="7">
        <text>D-ribose 5-phosphate + ATP = 5-phospho-alpha-D-ribose 1-diphosphate + AMP + H(+)</text>
        <dbReference type="Rhea" id="RHEA:15609"/>
        <dbReference type="ChEBI" id="CHEBI:15378"/>
        <dbReference type="ChEBI" id="CHEBI:30616"/>
        <dbReference type="ChEBI" id="CHEBI:58017"/>
        <dbReference type="ChEBI" id="CHEBI:78346"/>
        <dbReference type="ChEBI" id="CHEBI:456215"/>
        <dbReference type="EC" id="2.7.6.1"/>
    </reaction>
</comment>
<keyword evidence="3 8" id="KW-0545">Nucleotide biosynthesis</keyword>
<evidence type="ECO:0000256" key="5">
    <source>
        <dbReference type="ARBA" id="ARBA00022777"/>
    </source>
</evidence>
<name>A0A652ZTF6_9SPIR</name>
<dbReference type="SMART" id="SM01400">
    <property type="entry name" value="Pribosyltran_N"/>
    <property type="match status" value="1"/>
</dbReference>
<evidence type="ECO:0000256" key="1">
    <source>
        <dbReference type="ARBA" id="ARBA00013247"/>
    </source>
</evidence>
<evidence type="ECO:0000313" key="11">
    <source>
        <dbReference type="EMBL" id="VBB39058.1"/>
    </source>
</evidence>
<evidence type="ECO:0000256" key="7">
    <source>
        <dbReference type="ARBA" id="ARBA00049535"/>
    </source>
</evidence>
<keyword evidence="4" id="KW-0547">Nucleotide-binding</keyword>
<dbReference type="GO" id="GO:0006164">
    <property type="term" value="P:purine nucleotide biosynthetic process"/>
    <property type="evidence" value="ECO:0007669"/>
    <property type="project" value="TreeGrafter"/>
</dbReference>
<dbReference type="InterPro" id="IPR029057">
    <property type="entry name" value="PRTase-like"/>
</dbReference>
<reference evidence="11" key="1">
    <citation type="submission" date="2018-07" db="EMBL/GenBank/DDBJ databases">
        <authorList>
            <consortium name="Genoscope - CEA"/>
            <person name="William W."/>
        </authorList>
    </citation>
    <scope>NUCLEOTIDE SEQUENCE</scope>
    <source>
        <strain evidence="11">IK1</strain>
    </source>
</reference>
<dbReference type="NCBIfam" id="TIGR01251">
    <property type="entry name" value="ribP_PPkin"/>
    <property type="match status" value="1"/>
</dbReference>
<feature type="domain" description="Phosphoribosyltransferase" evidence="9">
    <location>
        <begin position="214"/>
        <end position="331"/>
    </location>
</feature>
<dbReference type="Gene3D" id="3.40.50.2020">
    <property type="match status" value="2"/>
</dbReference>